<evidence type="ECO:0000313" key="2">
    <source>
        <dbReference type="Proteomes" id="UP001454489"/>
    </source>
</evidence>
<dbReference type="EMBL" id="JBBMEX010000004">
    <property type="protein sequence ID" value="MEQ2557369.1"/>
    <property type="molecule type" value="Genomic_DNA"/>
</dbReference>
<protein>
    <recommendedName>
        <fullName evidence="3">Transposase (putative) YhgA-like domain-containing protein</fullName>
    </recommendedName>
</protein>
<evidence type="ECO:0000313" key="1">
    <source>
        <dbReference type="EMBL" id="MEQ2557369.1"/>
    </source>
</evidence>
<organism evidence="1 2">
    <name type="scientific">Maccoyibacter intestinihominis</name>
    <dbReference type="NCBI Taxonomy" id="3133499"/>
    <lineage>
        <taxon>Bacteria</taxon>
        <taxon>Bacillati</taxon>
        <taxon>Bacillota</taxon>
        <taxon>Clostridia</taxon>
        <taxon>Lachnospirales</taxon>
        <taxon>Lachnospiraceae</taxon>
        <taxon>Maccoyibacter</taxon>
    </lineage>
</organism>
<dbReference type="Proteomes" id="UP001454489">
    <property type="component" value="Unassembled WGS sequence"/>
</dbReference>
<gene>
    <name evidence="1" type="ORF">WMO43_05685</name>
</gene>
<dbReference type="RefSeq" id="WP_353530505.1">
    <property type="nucleotide sequence ID" value="NZ_JBBMEX010000004.1"/>
</dbReference>
<reference evidence="1 2" key="1">
    <citation type="submission" date="2024-03" db="EMBL/GenBank/DDBJ databases">
        <title>Human intestinal bacterial collection.</title>
        <authorList>
            <person name="Pauvert C."/>
            <person name="Hitch T.C.A."/>
            <person name="Clavel T."/>
        </authorList>
    </citation>
    <scope>NUCLEOTIDE SEQUENCE [LARGE SCALE GENOMIC DNA]</scope>
    <source>
        <strain evidence="1 2">CLA-AA-H185</strain>
    </source>
</reference>
<evidence type="ECO:0008006" key="3">
    <source>
        <dbReference type="Google" id="ProtNLM"/>
    </source>
</evidence>
<comment type="caution">
    <text evidence="1">The sequence shown here is derived from an EMBL/GenBank/DDBJ whole genome shotgun (WGS) entry which is preliminary data.</text>
</comment>
<proteinExistence type="predicted"/>
<keyword evidence="2" id="KW-1185">Reference proteome</keyword>
<accession>A0ABV1HCC0</accession>
<sequence>MDTQTGFWGQTTGDRKHRYIGKHTYGIKIRDLVRKTAFGINFSVIGIENQSNIDYTFPVWAMSYDVGEYERQLKCIRRRLRRKGKDGQHLTAAEYLCGFQKDIRLYPVVTFVLYYGKDEWDAATDLHGMLDFIRCSKDDESMRQLMTKDPEYGKMEEDAYNMAAAYTGSENLLAVKDDYIEGGRVNMCKAIDDLILKGKLEGRVEGVRKEL</sequence>
<name>A0ABV1HCC0_9FIRM</name>